<evidence type="ECO:0000313" key="2">
    <source>
        <dbReference type="Proteomes" id="UP000814033"/>
    </source>
</evidence>
<reference evidence="1" key="2">
    <citation type="journal article" date="2022" name="New Phytol.">
        <title>Evolutionary transition to the ectomycorrhizal habit in the genomes of a hyperdiverse lineage of mushroom-forming fungi.</title>
        <authorList>
            <person name="Looney B."/>
            <person name="Miyauchi S."/>
            <person name="Morin E."/>
            <person name="Drula E."/>
            <person name="Courty P.E."/>
            <person name="Kohler A."/>
            <person name="Kuo A."/>
            <person name="LaButti K."/>
            <person name="Pangilinan J."/>
            <person name="Lipzen A."/>
            <person name="Riley R."/>
            <person name="Andreopoulos W."/>
            <person name="He G."/>
            <person name="Johnson J."/>
            <person name="Nolan M."/>
            <person name="Tritt A."/>
            <person name="Barry K.W."/>
            <person name="Grigoriev I.V."/>
            <person name="Nagy L.G."/>
            <person name="Hibbett D."/>
            <person name="Henrissat B."/>
            <person name="Matheny P.B."/>
            <person name="Labbe J."/>
            <person name="Martin F.M."/>
        </authorList>
    </citation>
    <scope>NUCLEOTIDE SEQUENCE</scope>
    <source>
        <strain evidence="1">FP105234-sp</strain>
    </source>
</reference>
<dbReference type="Proteomes" id="UP000814033">
    <property type="component" value="Unassembled WGS sequence"/>
</dbReference>
<comment type="caution">
    <text evidence="1">The sequence shown here is derived from an EMBL/GenBank/DDBJ whole genome shotgun (WGS) entry which is preliminary data.</text>
</comment>
<gene>
    <name evidence="1" type="ORF">FA95DRAFT_916860</name>
</gene>
<keyword evidence="2" id="KW-1185">Reference proteome</keyword>
<protein>
    <submittedName>
        <fullName evidence="1">Uncharacterized protein</fullName>
    </submittedName>
</protein>
<proteinExistence type="predicted"/>
<dbReference type="EMBL" id="MU276225">
    <property type="protein sequence ID" value="KAI0040130.1"/>
    <property type="molecule type" value="Genomic_DNA"/>
</dbReference>
<name>A0ACB8R868_9AGAM</name>
<accession>A0ACB8R868</accession>
<reference evidence="1" key="1">
    <citation type="submission" date="2021-02" db="EMBL/GenBank/DDBJ databases">
        <authorList>
            <consortium name="DOE Joint Genome Institute"/>
            <person name="Ahrendt S."/>
            <person name="Looney B.P."/>
            <person name="Miyauchi S."/>
            <person name="Morin E."/>
            <person name="Drula E."/>
            <person name="Courty P.E."/>
            <person name="Chicoki N."/>
            <person name="Fauchery L."/>
            <person name="Kohler A."/>
            <person name="Kuo A."/>
            <person name="Labutti K."/>
            <person name="Pangilinan J."/>
            <person name="Lipzen A."/>
            <person name="Riley R."/>
            <person name="Andreopoulos W."/>
            <person name="He G."/>
            <person name="Johnson J."/>
            <person name="Barry K.W."/>
            <person name="Grigoriev I.V."/>
            <person name="Nagy L."/>
            <person name="Hibbett D."/>
            <person name="Henrissat B."/>
            <person name="Matheny P.B."/>
            <person name="Labbe J."/>
            <person name="Martin F."/>
        </authorList>
    </citation>
    <scope>NUCLEOTIDE SEQUENCE</scope>
    <source>
        <strain evidence="1">FP105234-sp</strain>
    </source>
</reference>
<organism evidence="1 2">
    <name type="scientific">Auriscalpium vulgare</name>
    <dbReference type="NCBI Taxonomy" id="40419"/>
    <lineage>
        <taxon>Eukaryota</taxon>
        <taxon>Fungi</taxon>
        <taxon>Dikarya</taxon>
        <taxon>Basidiomycota</taxon>
        <taxon>Agaricomycotina</taxon>
        <taxon>Agaricomycetes</taxon>
        <taxon>Russulales</taxon>
        <taxon>Auriscalpiaceae</taxon>
        <taxon>Auriscalpium</taxon>
    </lineage>
</organism>
<evidence type="ECO:0000313" key="1">
    <source>
        <dbReference type="EMBL" id="KAI0040130.1"/>
    </source>
</evidence>
<sequence length="114" mass="12903">MRSFAAIYMIGLLISFSFYLHGALAAPVVELEQRNICIQHPGRCRRAPELSSETAFAPTLEETLLKRLDEENSCFKYPGHCRRAGEGVVGLERASAIKKRLICLQHPERCRRSD</sequence>